<feature type="domain" description="AraC effector-binding" evidence="1">
    <location>
        <begin position="147"/>
        <end position="304"/>
    </location>
</feature>
<name>A0ABQ3ICN6_9BACT</name>
<dbReference type="SUPFAM" id="SSF55136">
    <property type="entry name" value="Probable bacterial effector-binding domain"/>
    <property type="match status" value="1"/>
</dbReference>
<dbReference type="InterPro" id="IPR029442">
    <property type="entry name" value="GyrI-like"/>
</dbReference>
<proteinExistence type="predicted"/>
<dbReference type="SUPFAM" id="SSF55961">
    <property type="entry name" value="Bet v1-like"/>
    <property type="match status" value="1"/>
</dbReference>
<dbReference type="Gene3D" id="3.30.530.20">
    <property type="match status" value="1"/>
</dbReference>
<dbReference type="Gene3D" id="3.20.80.10">
    <property type="entry name" value="Regulatory factor, effector binding domain"/>
    <property type="match status" value="1"/>
</dbReference>
<evidence type="ECO:0000313" key="3">
    <source>
        <dbReference type="Proteomes" id="UP000658258"/>
    </source>
</evidence>
<evidence type="ECO:0000259" key="1">
    <source>
        <dbReference type="SMART" id="SM00871"/>
    </source>
</evidence>
<keyword evidence="3" id="KW-1185">Reference proteome</keyword>
<gene>
    <name evidence="2" type="ORF">GCM10011340_28990</name>
</gene>
<protein>
    <submittedName>
        <fullName evidence="2">Transcriptional regulator</fullName>
    </submittedName>
</protein>
<dbReference type="Pfam" id="PF06445">
    <property type="entry name" value="GyrI-like"/>
    <property type="match status" value="1"/>
</dbReference>
<dbReference type="InterPro" id="IPR019587">
    <property type="entry name" value="Polyketide_cyclase/dehydratase"/>
</dbReference>
<dbReference type="EMBL" id="BNAG01000004">
    <property type="protein sequence ID" value="GHE71273.1"/>
    <property type="molecule type" value="Genomic_DNA"/>
</dbReference>
<dbReference type="SMART" id="SM00871">
    <property type="entry name" value="AraC_E_bind"/>
    <property type="match status" value="1"/>
</dbReference>
<dbReference type="InterPro" id="IPR011256">
    <property type="entry name" value="Reg_factor_effector_dom_sf"/>
</dbReference>
<comment type="caution">
    <text evidence="2">The sequence shown here is derived from an EMBL/GenBank/DDBJ whole genome shotgun (WGS) entry which is preliminary data.</text>
</comment>
<dbReference type="Pfam" id="PF10604">
    <property type="entry name" value="Polyketide_cyc2"/>
    <property type="match status" value="1"/>
</dbReference>
<sequence>MNISRSITIDAPAEKVFSKLNDLNHWTTWSPWLILEPETKVTVREDAKHYEWEGERTGSGQMTITSEKENEELQLDLLFLKPWKSKAKVGFKLKGNGEATHVTWTMESSMPFFMFFMAKMMEAFVGMDYERGLKLLKDYVEDGKVHSALEIEKNGSYPGCTYVGITTDCKIVDLADAMTKDFDKLWEYMGDKKDLIAGNPISIYHKWKFVKGTAQYTVAVPVNRLPESLSGGFVSGGIPATTVYSAIHTGPYEHLGNAWSLMANLQRSKAFKNRKGIHPFEEYLNDPSETDPKSLKTAVRFAVK</sequence>
<dbReference type="CDD" id="cd07818">
    <property type="entry name" value="SRPBCC_1"/>
    <property type="match status" value="1"/>
</dbReference>
<accession>A0ABQ3ICN6</accession>
<dbReference type="InterPro" id="IPR023393">
    <property type="entry name" value="START-like_dom_sf"/>
</dbReference>
<reference evidence="3" key="1">
    <citation type="journal article" date="2019" name="Int. J. Syst. Evol. Microbiol.">
        <title>The Global Catalogue of Microorganisms (GCM) 10K type strain sequencing project: providing services to taxonomists for standard genome sequencing and annotation.</title>
        <authorList>
            <consortium name="The Broad Institute Genomics Platform"/>
            <consortium name="The Broad Institute Genome Sequencing Center for Infectious Disease"/>
            <person name="Wu L."/>
            <person name="Ma J."/>
        </authorList>
    </citation>
    <scope>NUCLEOTIDE SEQUENCE [LARGE SCALE GENOMIC DNA]</scope>
    <source>
        <strain evidence="3">CGMCC 1.15111</strain>
    </source>
</reference>
<organism evidence="2 3">
    <name type="scientific">Roseivirga thermotolerans</name>
    <dbReference type="NCBI Taxonomy" id="1758176"/>
    <lineage>
        <taxon>Bacteria</taxon>
        <taxon>Pseudomonadati</taxon>
        <taxon>Bacteroidota</taxon>
        <taxon>Cytophagia</taxon>
        <taxon>Cytophagales</taxon>
        <taxon>Roseivirgaceae</taxon>
        <taxon>Roseivirga</taxon>
    </lineage>
</organism>
<dbReference type="InterPro" id="IPR010499">
    <property type="entry name" value="AraC_E-bd"/>
</dbReference>
<evidence type="ECO:0000313" key="2">
    <source>
        <dbReference type="EMBL" id="GHE71273.1"/>
    </source>
</evidence>
<dbReference type="Proteomes" id="UP000658258">
    <property type="component" value="Unassembled WGS sequence"/>
</dbReference>